<evidence type="ECO:0000313" key="1">
    <source>
        <dbReference type="EMBL" id="JAD77767.1"/>
    </source>
</evidence>
<organism evidence="1">
    <name type="scientific">Arundo donax</name>
    <name type="common">Giant reed</name>
    <name type="synonym">Donax arundinaceus</name>
    <dbReference type="NCBI Taxonomy" id="35708"/>
    <lineage>
        <taxon>Eukaryota</taxon>
        <taxon>Viridiplantae</taxon>
        <taxon>Streptophyta</taxon>
        <taxon>Embryophyta</taxon>
        <taxon>Tracheophyta</taxon>
        <taxon>Spermatophyta</taxon>
        <taxon>Magnoliopsida</taxon>
        <taxon>Liliopsida</taxon>
        <taxon>Poales</taxon>
        <taxon>Poaceae</taxon>
        <taxon>PACMAD clade</taxon>
        <taxon>Arundinoideae</taxon>
        <taxon>Arundineae</taxon>
        <taxon>Arundo</taxon>
    </lineage>
</organism>
<protein>
    <submittedName>
        <fullName evidence="1">Uncharacterized protein</fullName>
    </submittedName>
</protein>
<reference evidence="1" key="2">
    <citation type="journal article" date="2015" name="Data Brief">
        <title>Shoot transcriptome of the giant reed, Arundo donax.</title>
        <authorList>
            <person name="Barrero R.A."/>
            <person name="Guerrero F.D."/>
            <person name="Moolhuijzen P."/>
            <person name="Goolsby J.A."/>
            <person name="Tidwell J."/>
            <person name="Bellgard S.E."/>
            <person name="Bellgard M.I."/>
        </authorList>
    </citation>
    <scope>NUCLEOTIDE SEQUENCE</scope>
    <source>
        <tissue evidence="1">Shoot tissue taken approximately 20 cm above the soil surface</tissue>
    </source>
</reference>
<dbReference type="EMBL" id="GBRH01220128">
    <property type="protein sequence ID" value="JAD77767.1"/>
    <property type="molecule type" value="Transcribed_RNA"/>
</dbReference>
<accession>A0A0A9D1Y2</accession>
<sequence length="52" mass="5938">MSKVFLSLRLESSMLIDKWRIEGGICVDLTLELYRLRHSSAETFSANSCSRS</sequence>
<reference evidence="1" key="1">
    <citation type="submission" date="2014-09" db="EMBL/GenBank/DDBJ databases">
        <authorList>
            <person name="Magalhaes I.L.F."/>
            <person name="Oliveira U."/>
            <person name="Santos F.R."/>
            <person name="Vidigal T.H.D.A."/>
            <person name="Brescovit A.D."/>
            <person name="Santos A.J."/>
        </authorList>
    </citation>
    <scope>NUCLEOTIDE SEQUENCE</scope>
    <source>
        <tissue evidence="1">Shoot tissue taken approximately 20 cm above the soil surface</tissue>
    </source>
</reference>
<dbReference type="AlphaFoldDB" id="A0A0A9D1Y2"/>
<proteinExistence type="predicted"/>
<name>A0A0A9D1Y2_ARUDO</name>